<name>A0A8C4WUI6_EPTBU</name>
<dbReference type="Proteomes" id="UP000694388">
    <property type="component" value="Unplaced"/>
</dbReference>
<feature type="region of interest" description="Disordered" evidence="1">
    <location>
        <begin position="136"/>
        <end position="295"/>
    </location>
</feature>
<dbReference type="Ensembl" id="ENSEBUT00000012340.1">
    <property type="protein sequence ID" value="ENSEBUP00000011765.1"/>
    <property type="gene ID" value="ENSEBUG00000007534.1"/>
</dbReference>
<proteinExistence type="predicted"/>
<accession>A0A8C4WUI6</accession>
<dbReference type="AlphaFoldDB" id="A0A8C4WUI6"/>
<protein>
    <submittedName>
        <fullName evidence="2">Uncharacterized protein</fullName>
    </submittedName>
</protein>
<feature type="compositionally biased region" description="Low complexity" evidence="1">
    <location>
        <begin position="168"/>
        <end position="183"/>
    </location>
</feature>
<feature type="compositionally biased region" description="Basic and acidic residues" evidence="1">
    <location>
        <begin position="261"/>
        <end position="276"/>
    </location>
</feature>
<sequence>MYKWLLPTSCPKVPRTCLMSYWMKTSWRRHVSISPSILRHIGVPHILRALILQTLFLNAHLQMLDSPVQLRSPASRYQAKFPHFPYRALLCFSFKLILSFLTLPCNLPFYCCLMSLPTLASDQQGGGTHLVHGEVITDLSTPEHTSGEPVETSRRSYGHQAPGRRHSPTTPSSSSSRQHLLRQWSGGRTSSIARQDTFDSETQESRDSAYTEEQAEEDYGEPTVRPGAGRGFRERDFHEVERGKEDESPLAPNELRHHSRGSWERERARELNRNEQNRQQLQQSRASGRHGTRDGYYEMESADMIVKGGHADSGETWEQDVYMRP</sequence>
<keyword evidence="3" id="KW-1185">Reference proteome</keyword>
<reference evidence="2" key="1">
    <citation type="submission" date="2025-08" db="UniProtKB">
        <authorList>
            <consortium name="Ensembl"/>
        </authorList>
    </citation>
    <scope>IDENTIFICATION</scope>
</reference>
<evidence type="ECO:0000313" key="2">
    <source>
        <dbReference type="Ensembl" id="ENSEBUP00000011765.1"/>
    </source>
</evidence>
<evidence type="ECO:0000256" key="1">
    <source>
        <dbReference type="SAM" id="MobiDB-lite"/>
    </source>
</evidence>
<feature type="compositionally biased region" description="Low complexity" evidence="1">
    <location>
        <begin position="277"/>
        <end position="286"/>
    </location>
</feature>
<feature type="compositionally biased region" description="Basic and acidic residues" evidence="1">
    <location>
        <begin position="231"/>
        <end position="247"/>
    </location>
</feature>
<organism evidence="2 3">
    <name type="scientific">Eptatretus burgeri</name>
    <name type="common">Inshore hagfish</name>
    <dbReference type="NCBI Taxonomy" id="7764"/>
    <lineage>
        <taxon>Eukaryota</taxon>
        <taxon>Metazoa</taxon>
        <taxon>Chordata</taxon>
        <taxon>Craniata</taxon>
        <taxon>Vertebrata</taxon>
        <taxon>Cyclostomata</taxon>
        <taxon>Myxini</taxon>
        <taxon>Myxiniformes</taxon>
        <taxon>Myxinidae</taxon>
        <taxon>Eptatretinae</taxon>
        <taxon>Eptatretus</taxon>
    </lineage>
</organism>
<evidence type="ECO:0000313" key="3">
    <source>
        <dbReference type="Proteomes" id="UP000694388"/>
    </source>
</evidence>
<reference evidence="2" key="2">
    <citation type="submission" date="2025-09" db="UniProtKB">
        <authorList>
            <consortium name="Ensembl"/>
        </authorList>
    </citation>
    <scope>IDENTIFICATION</scope>
</reference>